<keyword evidence="1" id="KW-0812">Transmembrane</keyword>
<dbReference type="AlphaFoldDB" id="A0A4R3N0B1"/>
<organism evidence="3 4">
    <name type="scientific">Thiobaca trueperi</name>
    <dbReference type="NCBI Taxonomy" id="127458"/>
    <lineage>
        <taxon>Bacteria</taxon>
        <taxon>Pseudomonadati</taxon>
        <taxon>Pseudomonadota</taxon>
        <taxon>Gammaproteobacteria</taxon>
        <taxon>Chromatiales</taxon>
        <taxon>Chromatiaceae</taxon>
        <taxon>Thiobaca</taxon>
    </lineage>
</organism>
<feature type="domain" description="ABM" evidence="2">
    <location>
        <begin position="17"/>
        <end position="88"/>
    </location>
</feature>
<comment type="caution">
    <text evidence="3">The sequence shown here is derived from an EMBL/GenBank/DDBJ whole genome shotgun (WGS) entry which is preliminary data.</text>
</comment>
<evidence type="ECO:0000313" key="4">
    <source>
        <dbReference type="Proteomes" id="UP000295717"/>
    </source>
</evidence>
<dbReference type="Pfam" id="PF03992">
    <property type="entry name" value="ABM"/>
    <property type="match status" value="1"/>
</dbReference>
<dbReference type="SUPFAM" id="SSF54909">
    <property type="entry name" value="Dimeric alpha+beta barrel"/>
    <property type="match status" value="1"/>
</dbReference>
<name>A0A4R3N0B1_9GAMM</name>
<dbReference type="Gene3D" id="3.30.70.100">
    <property type="match status" value="1"/>
</dbReference>
<evidence type="ECO:0000259" key="2">
    <source>
        <dbReference type="Pfam" id="PF03992"/>
    </source>
</evidence>
<accession>A0A4R3N0B1</accession>
<reference evidence="3 4" key="1">
    <citation type="submission" date="2019-03" db="EMBL/GenBank/DDBJ databases">
        <title>Genomic Encyclopedia of Type Strains, Phase IV (KMG-IV): sequencing the most valuable type-strain genomes for metagenomic binning, comparative biology and taxonomic classification.</title>
        <authorList>
            <person name="Goeker M."/>
        </authorList>
    </citation>
    <scope>NUCLEOTIDE SEQUENCE [LARGE SCALE GENOMIC DNA]</scope>
    <source>
        <strain evidence="3 4">DSM 13587</strain>
    </source>
</reference>
<keyword evidence="4" id="KW-1185">Reference proteome</keyword>
<dbReference type="Proteomes" id="UP000295717">
    <property type="component" value="Unassembled WGS sequence"/>
</dbReference>
<dbReference type="PANTHER" id="PTHR40057:SF1">
    <property type="entry name" value="SLR1162 PROTEIN"/>
    <property type="match status" value="1"/>
</dbReference>
<keyword evidence="1" id="KW-1133">Transmembrane helix</keyword>
<keyword evidence="1" id="KW-0472">Membrane</keyword>
<evidence type="ECO:0000313" key="3">
    <source>
        <dbReference type="EMBL" id="TCT22185.1"/>
    </source>
</evidence>
<gene>
    <name evidence="3" type="ORF">EDC35_103284</name>
</gene>
<proteinExistence type="predicted"/>
<dbReference type="InterPro" id="IPR038762">
    <property type="entry name" value="ABM_predict"/>
</dbReference>
<protein>
    <recommendedName>
        <fullName evidence="2">ABM domain-containing protein</fullName>
    </recommendedName>
</protein>
<dbReference type="InterPro" id="IPR011008">
    <property type="entry name" value="Dimeric_a/b-barrel"/>
</dbReference>
<dbReference type="RefSeq" id="WP_207896141.1">
    <property type="nucleotide sequence ID" value="NZ_SMAO01000003.1"/>
</dbReference>
<feature type="transmembrane region" description="Helical" evidence="1">
    <location>
        <begin position="160"/>
        <end position="180"/>
    </location>
</feature>
<feature type="transmembrane region" description="Helical" evidence="1">
    <location>
        <begin position="129"/>
        <end position="148"/>
    </location>
</feature>
<dbReference type="EMBL" id="SMAO01000003">
    <property type="protein sequence ID" value="TCT22185.1"/>
    <property type="molecule type" value="Genomic_DNA"/>
</dbReference>
<evidence type="ECO:0000256" key="1">
    <source>
        <dbReference type="SAM" id="Phobius"/>
    </source>
</evidence>
<dbReference type="InterPro" id="IPR007138">
    <property type="entry name" value="ABM_dom"/>
</dbReference>
<sequence length="193" mass="21819">MNNQSIQPAIKDNEGATAVITHRVRGDQHAAYEHWLDQIAPLCKAAPGHLDWHIVRPIPGLTETYTVIIRFDTKEHLQQWMESKAREQLIAQVQPLFVGSDDFFVSSGLDFWFTPAGAKAKVPVRWKQYLLTWSAIYPLALGAPLVVAPAFRLAGIPTNPLLTTLVVTAVVVFLMVYVVMPRYTRLVQRWLFT</sequence>
<dbReference type="PANTHER" id="PTHR40057">
    <property type="entry name" value="SLR1162 PROTEIN"/>
    <property type="match status" value="1"/>
</dbReference>